<organism evidence="2 3">
    <name type="scientific">Acanthopleuribacter pedis</name>
    <dbReference type="NCBI Taxonomy" id="442870"/>
    <lineage>
        <taxon>Bacteria</taxon>
        <taxon>Pseudomonadati</taxon>
        <taxon>Acidobacteriota</taxon>
        <taxon>Holophagae</taxon>
        <taxon>Acanthopleuribacterales</taxon>
        <taxon>Acanthopleuribacteraceae</taxon>
        <taxon>Acanthopleuribacter</taxon>
    </lineage>
</organism>
<feature type="compositionally biased region" description="Basic and acidic residues" evidence="1">
    <location>
        <begin position="610"/>
        <end position="622"/>
    </location>
</feature>
<comment type="caution">
    <text evidence="2">The sequence shown here is derived from an EMBL/GenBank/DDBJ whole genome shotgun (WGS) entry which is preliminary data.</text>
</comment>
<evidence type="ECO:0000256" key="1">
    <source>
        <dbReference type="SAM" id="MobiDB-lite"/>
    </source>
</evidence>
<dbReference type="EMBL" id="JAFREP010000024">
    <property type="protein sequence ID" value="MBO1321436.1"/>
    <property type="molecule type" value="Genomic_DNA"/>
</dbReference>
<protein>
    <submittedName>
        <fullName evidence="2">Uncharacterized protein</fullName>
    </submittedName>
</protein>
<gene>
    <name evidence="2" type="ORF">J3U88_23340</name>
</gene>
<dbReference type="Proteomes" id="UP000664417">
    <property type="component" value="Unassembled WGS sequence"/>
</dbReference>
<keyword evidence="3" id="KW-1185">Reference proteome</keyword>
<feature type="region of interest" description="Disordered" evidence="1">
    <location>
        <begin position="608"/>
        <end position="671"/>
    </location>
</feature>
<dbReference type="RefSeq" id="WP_207861410.1">
    <property type="nucleotide sequence ID" value="NZ_JAFREP010000024.1"/>
</dbReference>
<sequence>MTLRDFFNTYNINEDALVRMKRRLFVVGRFNQKRAKGGGPITYLLTNRNLENDRLKDHFDAAHIGAISYSTFEEMLEPAIEELITERLDQPFVEMVVPDSDHPRNRQRIDPNNYFYQRAIANNEQGELKPDCKPSTDQDDILGSKQTNAGASIFEQIRAYLATFAHFQVHNHKLVAALVEVLVQCAGKRGWPGFEKGGPLPANLHREMLNFLYSEDQTKPFDGTRLNLTGTRLKGYEHKLADAIGALREALGNQKVTNYSEPMINSTALSLWLRKHLEKQTDETGFDLHQTFAQSRKAFNGLRQILRSKVLLAMVLNWLLAHYKSDTHMPELAHLRDYARTQAVEDAIKTGKYGLAKPLPRASPEQRKAYRENLERHFKNIILAVGGDTEAEAQLPEEMKALVTQYQNDDDALDALKTIAGLDKKDADTQNAFFSVAKNLMIDTLCPALFLEPNLKKAELINLFNGELVAVYLNAILLTQNNERLLLKIADKHAKSLSKMVNKGSITNPEEHQKAVLQDLINHFFLNKELVKQVKDGLTVIGNAVQLMDAMPEETAAPGATGKPGAGDISTTFSYDLSDDNLLETTPTESARVKEAVKVMVKQSAAMQQKAEESAQEGETKNEPAAAQTAEGPKATQATEAQTDADQTQEDVAAEATSKTDADQEELGETGLLKRVTDLTAQMLANHPETPAEAFPDRVLAEMEKEPDLKASKLARDLRIAEQCFNLIYTRYIANPDKADFRAQVDRMTLMRMMRLFADELRLGQTYSHLYRMIIDLVRYPNPADFMREKSITEYFDDGTFDLGNLEALLKALEIEGLSNIRNFVCELQGMRYLLEKTAEDPDAEIVVINGDAQEFLTWLRTENLDPNENAEGGMRCQSLCAAGTASSFMGPGLVYLTNTAFKDDAEDKKAFLDTLATFPLRRGNFRVVLPPMLLTAPLENWHAQGKELAKKTNQSLAPVTIVGPSPHLNPPTDTMPSHLPAGYLLAAHFLRPQAQNFKLKNINEKGVDRFHVLGVGAAEMRAYLSNVFWGPPEQARFEIDYYGYLTALLAGAAASHGGAQPFQPETLFNFLFIEENPLNGDYFNANTLLDRMLPNGNGRVFGLGENPALPEGQPAYRLETLVAASDHKTPLNINQTTRLSFKNVQWLQKTLPLLLNDEP</sequence>
<accession>A0A8J7Q9X4</accession>
<name>A0A8J7Q9X4_9BACT</name>
<dbReference type="AlphaFoldDB" id="A0A8J7Q9X4"/>
<feature type="compositionally biased region" description="Low complexity" evidence="1">
    <location>
        <begin position="635"/>
        <end position="646"/>
    </location>
</feature>
<proteinExistence type="predicted"/>
<evidence type="ECO:0000313" key="3">
    <source>
        <dbReference type="Proteomes" id="UP000664417"/>
    </source>
</evidence>
<reference evidence="2" key="1">
    <citation type="submission" date="2021-03" db="EMBL/GenBank/DDBJ databases">
        <authorList>
            <person name="Wang G."/>
        </authorList>
    </citation>
    <scope>NUCLEOTIDE SEQUENCE</scope>
    <source>
        <strain evidence="2">KCTC 12899</strain>
    </source>
</reference>
<evidence type="ECO:0000313" key="2">
    <source>
        <dbReference type="EMBL" id="MBO1321436.1"/>
    </source>
</evidence>